<evidence type="ECO:0000313" key="2">
    <source>
        <dbReference type="EMBL" id="EAZ92544.1"/>
    </source>
</evidence>
<protein>
    <submittedName>
        <fullName evidence="2">Uncharacterized protein</fullName>
    </submittedName>
</protein>
<dbReference type="EMBL" id="AAXW01000006">
    <property type="protein sequence ID" value="EAZ92544.1"/>
    <property type="molecule type" value="Genomic_DNA"/>
</dbReference>
<gene>
    <name evidence="2" type="ORF">CY0110_02424</name>
</gene>
<name>A3IM88_9CHRO</name>
<accession>A3IM88</accession>
<reference evidence="2 3" key="1">
    <citation type="submission" date="2007-03" db="EMBL/GenBank/DDBJ databases">
        <authorList>
            <person name="Stal L."/>
            <person name="Ferriera S."/>
            <person name="Johnson J."/>
            <person name="Kravitz S."/>
            <person name="Beeson K."/>
            <person name="Sutton G."/>
            <person name="Rogers Y.-H."/>
            <person name="Friedman R."/>
            <person name="Frazier M."/>
            <person name="Venter J.C."/>
        </authorList>
    </citation>
    <scope>NUCLEOTIDE SEQUENCE [LARGE SCALE GENOMIC DNA]</scope>
    <source>
        <strain evidence="2 3">CCY0110</strain>
    </source>
</reference>
<proteinExistence type="predicted"/>
<keyword evidence="3" id="KW-1185">Reference proteome</keyword>
<evidence type="ECO:0000256" key="1">
    <source>
        <dbReference type="SAM" id="MobiDB-lite"/>
    </source>
</evidence>
<dbReference type="AlphaFoldDB" id="A3IM88"/>
<feature type="compositionally biased region" description="Acidic residues" evidence="1">
    <location>
        <begin position="1"/>
        <end position="14"/>
    </location>
</feature>
<evidence type="ECO:0000313" key="3">
    <source>
        <dbReference type="Proteomes" id="UP000003781"/>
    </source>
</evidence>
<comment type="caution">
    <text evidence="2">The sequence shown here is derived from an EMBL/GenBank/DDBJ whole genome shotgun (WGS) entry which is preliminary data.</text>
</comment>
<feature type="region of interest" description="Disordered" evidence="1">
    <location>
        <begin position="1"/>
        <end position="22"/>
    </location>
</feature>
<organism evidence="2 3">
    <name type="scientific">Crocosphaera chwakensis CCY0110</name>
    <dbReference type="NCBI Taxonomy" id="391612"/>
    <lineage>
        <taxon>Bacteria</taxon>
        <taxon>Bacillati</taxon>
        <taxon>Cyanobacteriota</taxon>
        <taxon>Cyanophyceae</taxon>
        <taxon>Oscillatoriophycideae</taxon>
        <taxon>Chroococcales</taxon>
        <taxon>Aphanothecaceae</taxon>
        <taxon>Crocosphaera</taxon>
        <taxon>Crocosphaera chwakensis</taxon>
    </lineage>
</organism>
<dbReference type="Proteomes" id="UP000003781">
    <property type="component" value="Unassembled WGS sequence"/>
</dbReference>
<dbReference type="RefSeq" id="WP_008274469.1">
    <property type="nucleotide sequence ID" value="NZ_AAXW01000006.1"/>
</dbReference>
<sequence>MDDDQTTDETENESGDNQPPYIIFDNLVNVLEENSDTTWRGDTA</sequence>